<dbReference type="RefSeq" id="WP_212940600.1">
    <property type="nucleotide sequence ID" value="NZ_BORR01000012.1"/>
</dbReference>
<dbReference type="Proteomes" id="UP000681162">
    <property type="component" value="Unassembled WGS sequence"/>
</dbReference>
<feature type="transmembrane region" description="Helical" evidence="1">
    <location>
        <begin position="33"/>
        <end position="55"/>
    </location>
</feature>
<reference evidence="2 3" key="1">
    <citation type="submission" date="2021-03" db="EMBL/GenBank/DDBJ databases">
        <title>Antimicrobial resistance genes in bacteria isolated from Japanese honey, and their potential for conferring macrolide and lincosamide resistance in the American foulbrood pathogen Paenibacillus larvae.</title>
        <authorList>
            <person name="Okamoto M."/>
            <person name="Kumagai M."/>
            <person name="Kanamori H."/>
            <person name="Takamatsu D."/>
        </authorList>
    </citation>
    <scope>NUCLEOTIDE SEQUENCE [LARGE SCALE GENOMIC DNA]</scope>
    <source>
        <strain evidence="2 3">J41TS12</strain>
    </source>
</reference>
<keyword evidence="1" id="KW-0812">Transmembrane</keyword>
<evidence type="ECO:0000313" key="2">
    <source>
        <dbReference type="EMBL" id="GIO38464.1"/>
    </source>
</evidence>
<feature type="transmembrane region" description="Helical" evidence="1">
    <location>
        <begin position="305"/>
        <end position="325"/>
    </location>
</feature>
<feature type="transmembrane region" description="Helical" evidence="1">
    <location>
        <begin position="499"/>
        <end position="523"/>
    </location>
</feature>
<protein>
    <submittedName>
        <fullName evidence="2">Uncharacterized protein</fullName>
    </submittedName>
</protein>
<evidence type="ECO:0000313" key="3">
    <source>
        <dbReference type="Proteomes" id="UP000681162"/>
    </source>
</evidence>
<accession>A0A919XSY9</accession>
<feature type="transmembrane region" description="Helical" evidence="1">
    <location>
        <begin position="397"/>
        <end position="420"/>
    </location>
</feature>
<keyword evidence="1" id="KW-0472">Membrane</keyword>
<keyword evidence="1" id="KW-1133">Transmembrane helix</keyword>
<name>A0A919XSY9_9BACL</name>
<feature type="transmembrane region" description="Helical" evidence="1">
    <location>
        <begin position="345"/>
        <end position="368"/>
    </location>
</feature>
<dbReference type="AlphaFoldDB" id="A0A919XSY9"/>
<dbReference type="EMBL" id="BORR01000012">
    <property type="protein sequence ID" value="GIO38464.1"/>
    <property type="molecule type" value="Genomic_DNA"/>
</dbReference>
<sequence length="534" mass="59887">MSTLDQIQRLTKAIVLINFSFLRFRHRLKKDRLNVDTMVFLMIVTSIGGLLISFYTRSIGNLYQYFQDAGMEPFFGGAVFWMFNVFLLLVGSFFILHLFCFSKDSVGLFYLPLRPEVLLFSKLLVAMLLGYVLAFLLLVPPFILYALDHFSAGLLAAAFALILLSPIMPLTVLGGIALLALKWSAVWKKNPGWMAAAGYLLLLAFTGGMTGRLLGGATPENGLALLSRLEVHHYGLMFLLYFGLSGAALYLFWHMGCRLFPDGLTLFVQEGRTKPVKNPQRMFAKRHPLLSCFYKEWRLFYREPIYVLNGMFGVVLPPFLLPLAFRFSASGSELEGIRRMVVQERFSFMATVLALAIVVITSGFNVVASSSVSREGSHFWLCRLIPLPYEKQILTKAAFATVASGIGLLLNCFIFMLYFGYRLHQILIVGIIGLLFCLAWSALGILIDVLHPKLDWVNRSEAVKQNINVILAILLNALVIGLYYVWLNFALSNNWNEKLILAGIAASVSLLSAAALQGIIMVCRRQERNRAQIP</sequence>
<gene>
    <name evidence="2" type="ORF">J41TS12_33250</name>
</gene>
<keyword evidence="3" id="KW-1185">Reference proteome</keyword>
<feature type="transmembrane region" description="Helical" evidence="1">
    <location>
        <begin position="193"/>
        <end position="214"/>
    </location>
</feature>
<feature type="transmembrane region" description="Helical" evidence="1">
    <location>
        <begin position="467"/>
        <end position="487"/>
    </location>
</feature>
<feature type="transmembrane region" description="Helical" evidence="1">
    <location>
        <begin position="123"/>
        <end position="147"/>
    </location>
</feature>
<proteinExistence type="predicted"/>
<feature type="transmembrane region" description="Helical" evidence="1">
    <location>
        <begin position="234"/>
        <end position="253"/>
    </location>
</feature>
<organism evidence="2 3">
    <name type="scientific">Paenibacillus antibioticophila</name>
    <dbReference type="NCBI Taxonomy" id="1274374"/>
    <lineage>
        <taxon>Bacteria</taxon>
        <taxon>Bacillati</taxon>
        <taxon>Bacillota</taxon>
        <taxon>Bacilli</taxon>
        <taxon>Bacillales</taxon>
        <taxon>Paenibacillaceae</taxon>
        <taxon>Paenibacillus</taxon>
    </lineage>
</organism>
<comment type="caution">
    <text evidence="2">The sequence shown here is derived from an EMBL/GenBank/DDBJ whole genome shotgun (WGS) entry which is preliminary data.</text>
</comment>
<feature type="transmembrane region" description="Helical" evidence="1">
    <location>
        <begin position="153"/>
        <end position="181"/>
    </location>
</feature>
<feature type="transmembrane region" description="Helical" evidence="1">
    <location>
        <begin position="426"/>
        <end position="447"/>
    </location>
</feature>
<evidence type="ECO:0000256" key="1">
    <source>
        <dbReference type="SAM" id="Phobius"/>
    </source>
</evidence>
<feature type="transmembrane region" description="Helical" evidence="1">
    <location>
        <begin position="75"/>
        <end position="102"/>
    </location>
</feature>